<evidence type="ECO:0008006" key="4">
    <source>
        <dbReference type="Google" id="ProtNLM"/>
    </source>
</evidence>
<dbReference type="AlphaFoldDB" id="A0A927MYL6"/>
<keyword evidence="3" id="KW-1185">Reference proteome</keyword>
<comment type="caution">
    <text evidence="2">The sequence shown here is derived from an EMBL/GenBank/DDBJ whole genome shotgun (WGS) entry which is preliminary data.</text>
</comment>
<gene>
    <name evidence="2" type="ORF">HEB94_002408</name>
</gene>
<evidence type="ECO:0000313" key="3">
    <source>
        <dbReference type="Proteomes" id="UP000638648"/>
    </source>
</evidence>
<feature type="region of interest" description="Disordered" evidence="1">
    <location>
        <begin position="116"/>
        <end position="137"/>
    </location>
</feature>
<dbReference type="EMBL" id="JADBEM010000001">
    <property type="protein sequence ID" value="MBE1605560.1"/>
    <property type="molecule type" value="Genomic_DNA"/>
</dbReference>
<reference evidence="2" key="1">
    <citation type="submission" date="2020-10" db="EMBL/GenBank/DDBJ databases">
        <title>Sequencing the genomes of 1000 actinobacteria strains.</title>
        <authorList>
            <person name="Klenk H.-P."/>
        </authorList>
    </citation>
    <scope>NUCLEOTIDE SEQUENCE</scope>
    <source>
        <strain evidence="2">DSM 45354</strain>
    </source>
</reference>
<organism evidence="2 3">
    <name type="scientific">Actinopolymorpha pittospori</name>
    <dbReference type="NCBI Taxonomy" id="648752"/>
    <lineage>
        <taxon>Bacteria</taxon>
        <taxon>Bacillati</taxon>
        <taxon>Actinomycetota</taxon>
        <taxon>Actinomycetes</taxon>
        <taxon>Propionibacteriales</taxon>
        <taxon>Actinopolymorphaceae</taxon>
        <taxon>Actinopolymorpha</taxon>
    </lineage>
</organism>
<protein>
    <recommendedName>
        <fullName evidence="4">DUF4297 domain-containing protein</fullName>
    </recommendedName>
</protein>
<dbReference type="Proteomes" id="UP000638648">
    <property type="component" value="Unassembled WGS sequence"/>
</dbReference>
<proteinExistence type="predicted"/>
<evidence type="ECO:0000256" key="1">
    <source>
        <dbReference type="SAM" id="MobiDB-lite"/>
    </source>
</evidence>
<sequence length="405" mass="44523">MQRIVCEIHEDYVVVRGEDDIEFVSCKHREASQGPWSLIDICLAGGIAHLFSRWHSMSASRVRLMTNAGLKSGASEAGGLLKACSRIADGEPFDDDLTLCRDEFANALLAARRQKKFSGIPETPKPPRKKADRSPPPPDFLELVEKFMSVLRICPDLPARTYIRTQHIENVMRPTLDAGGHDTTASGECYDALVTLVAARNSADPLRGQYASWLTEPKFGSAKASLAALVLSRTIVREDVLQTLASSPDRPLLRRWTTTGHERLRIKLVAGGVRGTRVNGALRLREAWQAQWEESKRDLPGDEAERQDLEAKILDLAGDVEAEVATTDAEWGDRMYETLRARLRGGGVTPVSSLALTAEHLFGLALDLASECEVWFSDEFDVEAALAEVGRATSFGVIQESGVTQ</sequence>
<name>A0A927MYL6_9ACTN</name>
<evidence type="ECO:0000313" key="2">
    <source>
        <dbReference type="EMBL" id="MBE1605560.1"/>
    </source>
</evidence>
<accession>A0A927MYL6</accession>